<proteinExistence type="predicted"/>
<dbReference type="EMBL" id="MGEJ01000006">
    <property type="protein sequence ID" value="OGL81448.1"/>
    <property type="molecule type" value="Genomic_DNA"/>
</dbReference>
<organism evidence="3 4">
    <name type="scientific">Candidatus Uhrbacteria bacterium RIFCSPLOWO2_01_FULL_47_24</name>
    <dbReference type="NCBI Taxonomy" id="1802401"/>
    <lineage>
        <taxon>Bacteria</taxon>
        <taxon>Candidatus Uhriibacteriota</taxon>
    </lineage>
</organism>
<keyword evidence="2" id="KW-0812">Transmembrane</keyword>
<evidence type="ECO:0000256" key="2">
    <source>
        <dbReference type="SAM" id="Phobius"/>
    </source>
</evidence>
<accession>A0A1F7UUQ0</accession>
<reference evidence="3 4" key="1">
    <citation type="journal article" date="2016" name="Nat. Commun.">
        <title>Thousands of microbial genomes shed light on interconnected biogeochemical processes in an aquifer system.</title>
        <authorList>
            <person name="Anantharaman K."/>
            <person name="Brown C.T."/>
            <person name="Hug L.A."/>
            <person name="Sharon I."/>
            <person name="Castelle C.J."/>
            <person name="Probst A.J."/>
            <person name="Thomas B.C."/>
            <person name="Singh A."/>
            <person name="Wilkins M.J."/>
            <person name="Karaoz U."/>
            <person name="Brodie E.L."/>
            <person name="Williams K.H."/>
            <person name="Hubbard S.S."/>
            <person name="Banfield J.F."/>
        </authorList>
    </citation>
    <scope>NUCLEOTIDE SEQUENCE [LARGE SCALE GENOMIC DNA]</scope>
</reference>
<feature type="transmembrane region" description="Helical" evidence="2">
    <location>
        <begin position="3228"/>
        <end position="3249"/>
    </location>
</feature>
<feature type="compositionally biased region" description="Low complexity" evidence="1">
    <location>
        <begin position="1561"/>
        <end position="1579"/>
    </location>
</feature>
<dbReference type="Proteomes" id="UP000176897">
    <property type="component" value="Unassembled WGS sequence"/>
</dbReference>
<protein>
    <submittedName>
        <fullName evidence="3">Uncharacterized protein</fullName>
    </submittedName>
</protein>
<evidence type="ECO:0000256" key="1">
    <source>
        <dbReference type="SAM" id="MobiDB-lite"/>
    </source>
</evidence>
<feature type="region of interest" description="Disordered" evidence="1">
    <location>
        <begin position="1555"/>
        <end position="1579"/>
    </location>
</feature>
<dbReference type="InterPro" id="IPR013783">
    <property type="entry name" value="Ig-like_fold"/>
</dbReference>
<dbReference type="STRING" id="1802401.A3B21_03495"/>
<dbReference type="Gene3D" id="2.60.40.10">
    <property type="entry name" value="Immunoglobulins"/>
    <property type="match status" value="2"/>
</dbReference>
<name>A0A1F7UUQ0_9BACT</name>
<feature type="region of interest" description="Disordered" evidence="1">
    <location>
        <begin position="2808"/>
        <end position="2840"/>
    </location>
</feature>
<evidence type="ECO:0000313" key="4">
    <source>
        <dbReference type="Proteomes" id="UP000176897"/>
    </source>
</evidence>
<feature type="transmembrane region" description="Helical" evidence="2">
    <location>
        <begin position="33"/>
        <end position="57"/>
    </location>
</feature>
<evidence type="ECO:0000313" key="3">
    <source>
        <dbReference type="EMBL" id="OGL81448.1"/>
    </source>
</evidence>
<feature type="transmembrane region" description="Helical" evidence="2">
    <location>
        <begin position="88"/>
        <end position="115"/>
    </location>
</feature>
<sequence>MARKLLQFFLKTSAVIFFLKEKMIKTNGLFKTALYAVVIILMEFIFAIISLPLFLLVSPHKLQEKGFIFPIGKLEHPHLKSYAMRRKISIATIGGAGGIFIAKILFISIVSSYLLGVQPLLAATFDWTFGASSDFSFDSSKIEVTGGVARLKNLGTTTSGATTNSGFTTDATGWTYADWDQGGGESNVTGAHQSSGGNTGGWINVNFPSGSNDEFGGYWRQGFTTTGDNPTTTVSFDWQVTAFDSTPAPITFKLFAFVDTGTGVPVIGQEVWTSGEITGTSAWAAVSSFDVSAKVTTAGTYYLKVAVWLETPGSSTGPFTLGFDNVALNWTKTTNIFDTSRPTIYPNTALTPSHVASWNSFTETATKNGGEIYYQLSDDNGVTWKFWNGSSWATAGAGNYNTATAVNTNIASFPTAPNQIKWNAFLESDGTQQVILDTVTIGYTDNDPPDILNLAGAQQTSNGRVYVTYDLQDDNSDPSSLVTYEYSLTGAFAGEQTAMTADTGDVNHSGVSGLTSSLTGTAHTFVWNAGADLGAVYNTTVYARLRANDGITNGAYASSSAFTVDYVVPTVSNVSAAQTSGTTNVAISYDVSDNTADNLLLEVDISEDGGATWTVTDTSVSGNVGSDVTSGVGKSITWSAGTDFANQQQSDIQVRVRAKDKYQNQGVNVASVNFSLDTLPPVTLTASDLLSQPVSGDTAVLIGGSFTETNPNTNDFYVAINGESYGSATSGTGNTATPSNQSTAVGAILDGNDYISKVKITHTDDFGQATNNENTSSATAYKYVKPYTPQAPTLSNPVTTRLDLLVNPNASEASSLEYAIQETTTGNYAQGNGTLGVSAVWRALGTSAGQWGDGLAVSGKVRVTGLTSPVANYIFKVKSRNISDGAHASSSESAFSATAQITNTAPSITFNTVAQPTDGTQYVNVNYTGTDGQGDIASLDVAQYSTDNSTWSAMAEKSGAGSEGTANLTFLSTGSAHIFAWDSGADLPNVEDDTVYVRLRGNDTLLSGTTATASALAVDNKAPVVANATAAQDVGARTVTITYDLTEHNTSTVVFEISQDGGSTWTVTTTSASGALGAGVTAGTGKIIAWNAGTDFDNQYQIDMRVRLRATDTKGNASAYAQSANFTVDTNDPVVSNVTAAQDSGANTFTFNYDVSEDAGNVTVGLEISGDGGSTWTVPITSAAGAVGAGVTPGTGKTITWNGATDYNNQEKTNMKIRITATDGFSNNVSASSANFSLDTKAPRVTNMSAAQVAASTNVTFTYDLADQNTSLVELDISEDSGATWTVTDTSVSGNVGSSISAGASKTITWAAGTDFDEQQQVDLRVRVRANDPYNNQSANASSVDFFLDTLNPAVLTSTDLLSQPVSGDTTVLIGGSFTETNPNTNDFYVAINGGAYGSTTSGTGNTATPSNQATAVGATLDGNDYISKVKIVHTDDFGQAAVNENTSPTTSLKYVKPYTPSAPTVDNPAVGTVDVLINPHASETTGLEYAIFETSQTKYVQSNGTLGASAVWQTLGVGAGQWGQTSGVSGKIIVNGLATHSYLYQFRVKSRNTSDGAHVSSSESALSSGTSSTNQSPTISLNSVVQTTDGTKYVTVNYTISDLESESVSLVVVQYSTDGTIWETMTEKTGAGSQGTAGLSTSSAGQTHTFVWDVATDLVNKENNTVYARLQANDGTSNGGLATSSAFTVDTKIPVISQVNASQVSGSNNVTFTYKLTDLSQSNVELDISEDGGATWTVTDTNVSGDVGSGVASGTGKTITWSAGVDFDEQEQSDLRVRVRATDAYGNAGINASSANFTLDTKNPVVGSVTASQNSGSTSVTIAYTLADTNTSTVELDISEDNGATWSVTDTSVSGNVGSGITAGSKTITWSAGTDFSGQEQSDLKVRVRATDTFANASGNVESNAFSLDTKAPTISNLSASQTLNSQNAVFTYTLSDSGPVTMVLDISSNGGNSWGVTDTSVTGDIGAEITAGSKTITWNAGTDFSGNDETDMRIRLRGTDSSNNVSAFVESANFSVDTKAPVVQTSADLKAQPSAGDTTVLIGGSFTESNPNTSEFFVALNGGYGGATAGGSNTAAPADQATAVGATLDGNDVISKVKIVHTDDFGKSATNENTSPNADLKYVKPYTPQAPTVNNPQNTSVDITINPHASEAAGLKYAIYEETTNKYASDTNPLTLKNSPDWKTLGVGAGEWGQISGVSGKITLTGLSSPVAQYRFKVKSRNISDTLNRASSESALSAVAAIANTAPTVAIVSAAQATSASYVTINYTGTDAQNDTNNLVFEQYLRDGTVWNTMTEKSGVGSESLTGLAFSASGTNHVFAWDAATDIASTEDSTVYIRLQSTDTLINSNTATSSAFTVDTLGPAITNINVSQTPATGDVVIDYDLDDISGADNTVELSVSDNNGQAYKTPSIGSVSGDVGSGISAGKSKRINNKAKDDFPNNETSNAKAKIRATDKYGNVSTQESGHFTFDTKKPVVQNVSASQGAGSTDVAISYELTDGTPAGHLIAFEVSEDGGTTWTVTATTTTGEVGTGQTTGTKSFTWKAGADFSGKTKTAMRLRARSLDYFGNQGSFAQSADFALDTEAPSIGNMAVAQTLEKREVEINYDLNEFSNQSILVLEISSDGGASWTVATTTASGDIGASVPSGAQKKIIWNAEADFPDQEKSNVRTRLKGTDTFGNQSMFYESADFSVDTAAPLGLASFSKFSATETSATVNWATVTDAHFSRFELWHGTSEADVQNRSGSAQKWGSDNDSALAIATTSATVITGISTTGNYYVKIWAIDAHGNEKTVDHINVFTSFAAPPGLERRGSTAPPPSPPPGIVQDTTAPGKPILSSVATPTKDKTIKISGLAEADSSINIYDKEVLIEHLTTKTDKNSEFEHTLVFEEGEHVLTVRAIDESGNVSDGSDPVNVTVDLTAPASPILLSHHDGDRVTEETITLLGVTESFAKVEITFDGETPFEVSADENGGWTFILPNTFALEIGTHEITARAFDLAGNRSKDVKIRIERIEPVAQIPLSSEAEITPPTEEVPSAAPEAAVPEALPRGAPSLPGVVEAPTVGVGPGAVEAPLAPSIPVPSVEIIRETTEAIELPGVPAPKIVTIVVPEKVEEEKPKGKVISSIREKVREAIKEPVQGKIFTFSGTALPKADVVIYIHSAQAVIYRTKASKDGIWTIRHSQDILALSPGVHTIFAVSLDPKAKVKSRPSPVAQFTVTKNKWVALFQYLNLPTTAATVIFLMFTVAWLYKVRSKREAVL</sequence>
<feature type="region of interest" description="Disordered" evidence="1">
    <location>
        <begin position="2421"/>
        <end position="2448"/>
    </location>
</feature>
<gene>
    <name evidence="3" type="ORF">A3B21_03495</name>
</gene>
<keyword evidence="2" id="KW-0472">Membrane</keyword>
<keyword evidence="2" id="KW-1133">Transmembrane helix</keyword>
<comment type="caution">
    <text evidence="3">The sequence shown here is derived from an EMBL/GenBank/DDBJ whole genome shotgun (WGS) entry which is preliminary data.</text>
</comment>